<dbReference type="Proteomes" id="UP001215598">
    <property type="component" value="Unassembled WGS sequence"/>
</dbReference>
<feature type="compositionally biased region" description="Acidic residues" evidence="1">
    <location>
        <begin position="45"/>
        <end position="54"/>
    </location>
</feature>
<organism evidence="2 3">
    <name type="scientific">Mycena metata</name>
    <dbReference type="NCBI Taxonomy" id="1033252"/>
    <lineage>
        <taxon>Eukaryota</taxon>
        <taxon>Fungi</taxon>
        <taxon>Dikarya</taxon>
        <taxon>Basidiomycota</taxon>
        <taxon>Agaricomycotina</taxon>
        <taxon>Agaricomycetes</taxon>
        <taxon>Agaricomycetidae</taxon>
        <taxon>Agaricales</taxon>
        <taxon>Marasmiineae</taxon>
        <taxon>Mycenaceae</taxon>
        <taxon>Mycena</taxon>
    </lineage>
</organism>
<keyword evidence="3" id="KW-1185">Reference proteome</keyword>
<sequence length="202" mass="21717">MRLKSEVLPARLANHPLRRVPSAPSTPSRLGVRASERSPLSPCPCDDEPDDGGVDAEKWRPEHVRGRAVPENALGVLPASKAHVAGEDALLRSSSSKPPAPDSCSVTSSAALGCPRSASRLRCRSRSRSLSLSLPRPRKRPVLLWWMQQRAGGRRRGIWSGHVGQGIEGSGAAWRRCQLWARWAGEGGAGCWRVSGLAGARS</sequence>
<evidence type="ECO:0000313" key="2">
    <source>
        <dbReference type="EMBL" id="KAJ7736414.1"/>
    </source>
</evidence>
<proteinExistence type="predicted"/>
<evidence type="ECO:0000313" key="3">
    <source>
        <dbReference type="Proteomes" id="UP001215598"/>
    </source>
</evidence>
<evidence type="ECO:0000256" key="1">
    <source>
        <dbReference type="SAM" id="MobiDB-lite"/>
    </source>
</evidence>
<protein>
    <submittedName>
        <fullName evidence="2">Uncharacterized protein</fullName>
    </submittedName>
</protein>
<comment type="caution">
    <text evidence="2">The sequence shown here is derived from an EMBL/GenBank/DDBJ whole genome shotgun (WGS) entry which is preliminary data.</text>
</comment>
<gene>
    <name evidence="2" type="ORF">B0H16DRAFT_119944</name>
</gene>
<dbReference type="AlphaFoldDB" id="A0AAD7I8R2"/>
<feature type="region of interest" description="Disordered" evidence="1">
    <location>
        <begin position="89"/>
        <end position="109"/>
    </location>
</feature>
<feature type="compositionally biased region" description="Basic and acidic residues" evidence="1">
    <location>
        <begin position="55"/>
        <end position="65"/>
    </location>
</feature>
<reference evidence="2" key="1">
    <citation type="submission" date="2023-03" db="EMBL/GenBank/DDBJ databases">
        <title>Massive genome expansion in bonnet fungi (Mycena s.s.) driven by repeated elements and novel gene families across ecological guilds.</title>
        <authorList>
            <consortium name="Lawrence Berkeley National Laboratory"/>
            <person name="Harder C.B."/>
            <person name="Miyauchi S."/>
            <person name="Viragh M."/>
            <person name="Kuo A."/>
            <person name="Thoen E."/>
            <person name="Andreopoulos B."/>
            <person name="Lu D."/>
            <person name="Skrede I."/>
            <person name="Drula E."/>
            <person name="Henrissat B."/>
            <person name="Morin E."/>
            <person name="Kohler A."/>
            <person name="Barry K."/>
            <person name="LaButti K."/>
            <person name="Morin E."/>
            <person name="Salamov A."/>
            <person name="Lipzen A."/>
            <person name="Mereny Z."/>
            <person name="Hegedus B."/>
            <person name="Baldrian P."/>
            <person name="Stursova M."/>
            <person name="Weitz H."/>
            <person name="Taylor A."/>
            <person name="Grigoriev I.V."/>
            <person name="Nagy L.G."/>
            <person name="Martin F."/>
            <person name="Kauserud H."/>
        </authorList>
    </citation>
    <scope>NUCLEOTIDE SEQUENCE</scope>
    <source>
        <strain evidence="2">CBHHK182m</strain>
    </source>
</reference>
<dbReference type="EMBL" id="JARKIB010000121">
    <property type="protein sequence ID" value="KAJ7736414.1"/>
    <property type="molecule type" value="Genomic_DNA"/>
</dbReference>
<name>A0AAD7I8R2_9AGAR</name>
<feature type="region of interest" description="Disordered" evidence="1">
    <location>
        <begin position="1"/>
        <end position="67"/>
    </location>
</feature>
<accession>A0AAD7I8R2</accession>